<evidence type="ECO:0000313" key="1">
    <source>
        <dbReference type="EMBL" id="ETT80924.1"/>
    </source>
</evidence>
<dbReference type="Proteomes" id="UP000019062">
    <property type="component" value="Unassembled WGS sequence"/>
</dbReference>
<protein>
    <submittedName>
        <fullName evidence="1">Uncharacterized protein</fullName>
    </submittedName>
</protein>
<reference evidence="1 2" key="1">
    <citation type="journal article" date="2014" name="BMC Genomics">
        <title>Genomic comparison of sporeforming bacilli isolated from milk.</title>
        <authorList>
            <person name="Moreno Switt A.I."/>
            <person name="Andrus A.D."/>
            <person name="Ranieri M.L."/>
            <person name="Orsi R.H."/>
            <person name="Ivy R."/>
            <person name="den Bakker H.C."/>
            <person name="Martin N.H."/>
            <person name="Wiedmann M."/>
            <person name="Boor K.J."/>
        </authorList>
    </citation>
    <scope>NUCLEOTIDE SEQUENCE [LARGE SCALE GENOMIC DNA]</scope>
    <source>
        <strain evidence="1 2">FSL R5-213</strain>
    </source>
</reference>
<proteinExistence type="predicted"/>
<dbReference type="EMBL" id="ASQA01000042">
    <property type="protein sequence ID" value="ETT80924.1"/>
    <property type="molecule type" value="Genomic_DNA"/>
</dbReference>
<keyword evidence="2" id="KW-1185">Reference proteome</keyword>
<gene>
    <name evidence="1" type="ORF">C176_19454</name>
</gene>
<organism evidence="1 2">
    <name type="scientific">Viridibacillus arenosi FSL R5-213</name>
    <dbReference type="NCBI Taxonomy" id="1227360"/>
    <lineage>
        <taxon>Bacteria</taxon>
        <taxon>Bacillati</taxon>
        <taxon>Bacillota</taxon>
        <taxon>Bacilli</taxon>
        <taxon>Bacillales</taxon>
        <taxon>Caryophanaceae</taxon>
        <taxon>Viridibacillus</taxon>
    </lineage>
</organism>
<dbReference type="RefSeq" id="WP_038190024.1">
    <property type="nucleotide sequence ID" value="NZ_ASQA01000042.1"/>
</dbReference>
<name>W4EKZ9_9BACL</name>
<evidence type="ECO:0000313" key="2">
    <source>
        <dbReference type="Proteomes" id="UP000019062"/>
    </source>
</evidence>
<dbReference type="AlphaFoldDB" id="W4EKZ9"/>
<sequence>MKKKMIIGLGVVFSVTIMASLVLNFGLSDEKEYKMCLQTQKISNTFAKVFGDEPTNACNE</sequence>
<accession>W4EKZ9</accession>
<comment type="caution">
    <text evidence="1">The sequence shown here is derived from an EMBL/GenBank/DDBJ whole genome shotgun (WGS) entry which is preliminary data.</text>
</comment>